<name>A0ACC2LG19_PERAE</name>
<organism evidence="1 2">
    <name type="scientific">Persea americana</name>
    <name type="common">Avocado</name>
    <dbReference type="NCBI Taxonomy" id="3435"/>
    <lineage>
        <taxon>Eukaryota</taxon>
        <taxon>Viridiplantae</taxon>
        <taxon>Streptophyta</taxon>
        <taxon>Embryophyta</taxon>
        <taxon>Tracheophyta</taxon>
        <taxon>Spermatophyta</taxon>
        <taxon>Magnoliopsida</taxon>
        <taxon>Magnoliidae</taxon>
        <taxon>Laurales</taxon>
        <taxon>Lauraceae</taxon>
        <taxon>Persea</taxon>
    </lineage>
</organism>
<dbReference type="Proteomes" id="UP001234297">
    <property type="component" value="Chromosome 8"/>
</dbReference>
<keyword evidence="2" id="KW-1185">Reference proteome</keyword>
<protein>
    <submittedName>
        <fullName evidence="1">Uncharacterized protein</fullName>
    </submittedName>
</protein>
<evidence type="ECO:0000313" key="2">
    <source>
        <dbReference type="Proteomes" id="UP001234297"/>
    </source>
</evidence>
<sequence>MAEIKLEEETNCARTLGACICWILISAVGGATLVWWGIYYHPTNQQLWMVPFGLVLLGTPVVASVSILASELSLVSRPVAPACSTQDSERCLAESKNACKGSICISST</sequence>
<gene>
    <name evidence="1" type="ORF">MRB53_025732</name>
</gene>
<reference evidence="1 2" key="1">
    <citation type="journal article" date="2022" name="Hortic Res">
        <title>A haplotype resolved chromosomal level avocado genome allows analysis of novel avocado genes.</title>
        <authorList>
            <person name="Nath O."/>
            <person name="Fletcher S.J."/>
            <person name="Hayward A."/>
            <person name="Shaw L.M."/>
            <person name="Masouleh A.K."/>
            <person name="Furtado A."/>
            <person name="Henry R.J."/>
            <person name="Mitter N."/>
        </authorList>
    </citation>
    <scope>NUCLEOTIDE SEQUENCE [LARGE SCALE GENOMIC DNA]</scope>
    <source>
        <strain evidence="2">cv. Hass</strain>
    </source>
</reference>
<accession>A0ACC2LG19</accession>
<comment type="caution">
    <text evidence="1">The sequence shown here is derived from an EMBL/GenBank/DDBJ whole genome shotgun (WGS) entry which is preliminary data.</text>
</comment>
<proteinExistence type="predicted"/>
<evidence type="ECO:0000313" key="1">
    <source>
        <dbReference type="EMBL" id="KAJ8632396.1"/>
    </source>
</evidence>
<dbReference type="EMBL" id="CM056816">
    <property type="protein sequence ID" value="KAJ8632396.1"/>
    <property type="molecule type" value="Genomic_DNA"/>
</dbReference>